<dbReference type="GO" id="GO:0006352">
    <property type="term" value="P:DNA-templated transcription initiation"/>
    <property type="evidence" value="ECO:0007669"/>
    <property type="project" value="InterPro"/>
</dbReference>
<gene>
    <name evidence="4" type="ORF">GRI97_04860</name>
</gene>
<dbReference type="InterPro" id="IPR013324">
    <property type="entry name" value="RNA_pol_sigma_r3/r4-like"/>
</dbReference>
<evidence type="ECO:0000259" key="3">
    <source>
        <dbReference type="Pfam" id="PF20239"/>
    </source>
</evidence>
<evidence type="ECO:0000259" key="1">
    <source>
        <dbReference type="Pfam" id="PF04542"/>
    </source>
</evidence>
<evidence type="ECO:0000313" key="4">
    <source>
        <dbReference type="EMBL" id="MXO98313.1"/>
    </source>
</evidence>
<dbReference type="Pfam" id="PF08281">
    <property type="entry name" value="Sigma70_r4_2"/>
    <property type="match status" value="1"/>
</dbReference>
<sequence>MVAAAPPALAITRALARVMRQDRGRLMAALIARLGDFQLAEDALQDAAASALIHWQRAGLPAHPRAWLIKVAGRKALDRLRTESRSASREAALAELASLDQQEEAADIPDDRLRLIFTCCHPALEEKSRIALTLRTVCGLHTDEIARAFLDTAATMGQRLSRAKNKIRAARIPFTVPGPDDWSDRLQTVLTTLYLIFTAGYTSDPAETRDLCREAIYLTRMLLSLCPDQAEVEGALALMLLTDARRLARTGPDGGTVPPAEQDRALWDDAQLQEGRLLLHTALLRRRAGPFQIKAAISACQMERPQPDWPQIVQLYTALLLQEPTPVVRLNHAVALAETGQLRSALSIIAAIEAELDGFQPFHAAAAAICARAGKPAEARAAWLAAIAASDREADRIFLRRQMARLPPNPD</sequence>
<dbReference type="Pfam" id="PF04542">
    <property type="entry name" value="Sigma70_r2"/>
    <property type="match status" value="1"/>
</dbReference>
<feature type="domain" description="RNA polymerase sigma-70 region 2" evidence="1">
    <location>
        <begin position="22"/>
        <end position="85"/>
    </location>
</feature>
<evidence type="ECO:0000313" key="5">
    <source>
        <dbReference type="Proteomes" id="UP000469430"/>
    </source>
</evidence>
<feature type="domain" description="RNA polymerase sigma factor 70 region 4 type 2" evidence="2">
    <location>
        <begin position="116"/>
        <end position="167"/>
    </location>
</feature>
<dbReference type="PANTHER" id="PTHR47756">
    <property type="entry name" value="BLL6612 PROTEIN-RELATED"/>
    <property type="match status" value="1"/>
</dbReference>
<dbReference type="EMBL" id="WTYJ01000001">
    <property type="protein sequence ID" value="MXO98313.1"/>
    <property type="molecule type" value="Genomic_DNA"/>
</dbReference>
<dbReference type="Gene3D" id="1.10.1740.10">
    <property type="match status" value="1"/>
</dbReference>
<proteinExistence type="predicted"/>
<dbReference type="PANTHER" id="PTHR47756:SF2">
    <property type="entry name" value="BLL6612 PROTEIN"/>
    <property type="match status" value="1"/>
</dbReference>
<keyword evidence="5" id="KW-1185">Reference proteome</keyword>
<dbReference type="SUPFAM" id="SSF88946">
    <property type="entry name" value="Sigma2 domain of RNA polymerase sigma factors"/>
    <property type="match status" value="1"/>
</dbReference>
<dbReference type="SUPFAM" id="SSF88659">
    <property type="entry name" value="Sigma3 and sigma4 domains of RNA polymerase sigma factors"/>
    <property type="match status" value="1"/>
</dbReference>
<accession>A0A6I4TVG9</accession>
<dbReference type="OrthoDB" id="9780299at2"/>
<dbReference type="RefSeq" id="WP_161389967.1">
    <property type="nucleotide sequence ID" value="NZ_JBHSCP010000001.1"/>
</dbReference>
<feature type="domain" description="DUF6596" evidence="3">
    <location>
        <begin position="185"/>
        <end position="282"/>
    </location>
</feature>
<dbReference type="InterPro" id="IPR036388">
    <property type="entry name" value="WH-like_DNA-bd_sf"/>
</dbReference>
<dbReference type="InterPro" id="IPR013325">
    <property type="entry name" value="RNA_pol_sigma_r2"/>
</dbReference>
<protein>
    <submittedName>
        <fullName evidence="4">RNA polymerase</fullName>
    </submittedName>
</protein>
<dbReference type="InterPro" id="IPR013249">
    <property type="entry name" value="RNA_pol_sigma70_r4_t2"/>
</dbReference>
<dbReference type="GO" id="GO:0003677">
    <property type="term" value="F:DNA binding"/>
    <property type="evidence" value="ECO:0007669"/>
    <property type="project" value="InterPro"/>
</dbReference>
<reference evidence="4 5" key="1">
    <citation type="submission" date="2019-12" db="EMBL/GenBank/DDBJ databases">
        <title>Genomic-based taxomic classification of the family Erythrobacteraceae.</title>
        <authorList>
            <person name="Xu L."/>
        </authorList>
    </citation>
    <scope>NUCLEOTIDE SEQUENCE [LARGE SCALE GENOMIC DNA]</scope>
    <source>
        <strain evidence="4 5">S36</strain>
    </source>
</reference>
<dbReference type="GO" id="GO:0016987">
    <property type="term" value="F:sigma factor activity"/>
    <property type="evidence" value="ECO:0007669"/>
    <property type="project" value="InterPro"/>
</dbReference>
<name>A0A6I4TVG9_9SPHN</name>
<dbReference type="AlphaFoldDB" id="A0A6I4TVG9"/>
<dbReference type="InterPro" id="IPR007627">
    <property type="entry name" value="RNA_pol_sigma70_r2"/>
</dbReference>
<dbReference type="Gene3D" id="1.10.10.10">
    <property type="entry name" value="Winged helix-like DNA-binding domain superfamily/Winged helix DNA-binding domain"/>
    <property type="match status" value="1"/>
</dbReference>
<dbReference type="Proteomes" id="UP000469430">
    <property type="component" value="Unassembled WGS sequence"/>
</dbReference>
<dbReference type="Pfam" id="PF20239">
    <property type="entry name" value="DUF6596"/>
    <property type="match status" value="1"/>
</dbReference>
<comment type="caution">
    <text evidence="4">The sequence shown here is derived from an EMBL/GenBank/DDBJ whole genome shotgun (WGS) entry which is preliminary data.</text>
</comment>
<evidence type="ECO:0000259" key="2">
    <source>
        <dbReference type="Pfam" id="PF08281"/>
    </source>
</evidence>
<organism evidence="4 5">
    <name type="scientific">Croceibacterium xixiisoli</name>
    <dbReference type="NCBI Taxonomy" id="1476466"/>
    <lineage>
        <taxon>Bacteria</taxon>
        <taxon>Pseudomonadati</taxon>
        <taxon>Pseudomonadota</taxon>
        <taxon>Alphaproteobacteria</taxon>
        <taxon>Sphingomonadales</taxon>
        <taxon>Erythrobacteraceae</taxon>
        <taxon>Croceibacterium</taxon>
    </lineage>
</organism>
<dbReference type="InterPro" id="IPR046531">
    <property type="entry name" value="DUF6596"/>
</dbReference>